<protein>
    <submittedName>
        <fullName evidence="1">Uncharacterized protein</fullName>
    </submittedName>
</protein>
<dbReference type="KEGG" id="rhl:LPU83_pLPU83c_0552"/>
<organism evidence="1 2">
    <name type="scientific">Rhizobium favelukesii</name>
    <dbReference type="NCBI Taxonomy" id="348824"/>
    <lineage>
        <taxon>Bacteria</taxon>
        <taxon>Pseudomonadati</taxon>
        <taxon>Pseudomonadota</taxon>
        <taxon>Alphaproteobacteria</taxon>
        <taxon>Hyphomicrobiales</taxon>
        <taxon>Rhizobiaceae</taxon>
        <taxon>Rhizobium/Agrobacterium group</taxon>
        <taxon>Rhizobium</taxon>
    </lineage>
</organism>
<dbReference type="EMBL" id="HG916854">
    <property type="protein sequence ID" value="CDM61114.1"/>
    <property type="molecule type" value="Genomic_DNA"/>
</dbReference>
<keyword evidence="2" id="KW-1185">Reference proteome</keyword>
<geneLocation type="plasmid" evidence="1 2">
    <name>pLPU83c</name>
</geneLocation>
<evidence type="ECO:0000313" key="2">
    <source>
        <dbReference type="Proteomes" id="UP000019443"/>
    </source>
</evidence>
<keyword evidence="1" id="KW-0614">Plasmid</keyword>
<evidence type="ECO:0000313" key="1">
    <source>
        <dbReference type="EMBL" id="CDM61114.1"/>
    </source>
</evidence>
<dbReference type="AlphaFoldDB" id="W6RJT7"/>
<reference evidence="1" key="1">
    <citation type="submission" date="2013-11" db="EMBL/GenBank/DDBJ databases">
        <title>Draft genome sequence of the broad-host-range Rhizobium sp. LPU83 strain, a member of the low-genetic diversity Oregon-like Rhizobium sp. group.</title>
        <authorList>
            <person name="Wibberg D."/>
            <person name="Puehler A."/>
            <person name="Schlueter A."/>
        </authorList>
    </citation>
    <scope>NUCLEOTIDE SEQUENCE [LARGE SCALE GENOMIC DNA]</scope>
    <source>
        <strain evidence="1">LPU83</strain>
        <plasmid evidence="1">pLPU83c</plasmid>
    </source>
</reference>
<proteinExistence type="predicted"/>
<gene>
    <name evidence="1" type="ORF">LPU83_pLPU83c_0552</name>
</gene>
<sequence>MVPDNNKTAKNRRDCKVYCDEWKAPAGRLIVIIKHLILLRIPAALIASLGASC</sequence>
<dbReference type="HOGENOM" id="CLU_3065550_0_0_5"/>
<dbReference type="Proteomes" id="UP000019443">
    <property type="component" value="Plasmid pLPU83c"/>
</dbReference>
<name>W6RJT7_9HYPH</name>
<accession>W6RJT7</accession>